<proteinExistence type="predicted"/>
<protein>
    <submittedName>
        <fullName evidence="1">Uncharacterized protein</fullName>
    </submittedName>
</protein>
<accession>A0A4R3KN03</accession>
<dbReference type="EMBL" id="SMAE01000018">
    <property type="protein sequence ID" value="TCS85799.1"/>
    <property type="molecule type" value="Genomic_DNA"/>
</dbReference>
<name>A0A4R3KN03_9FIRM</name>
<comment type="caution">
    <text evidence="1">The sequence shown here is derived from an EMBL/GenBank/DDBJ whole genome shotgun (WGS) entry which is preliminary data.</text>
</comment>
<dbReference type="Proteomes" id="UP000294567">
    <property type="component" value="Unassembled WGS sequence"/>
</dbReference>
<gene>
    <name evidence="1" type="ORF">EDD65_11815</name>
</gene>
<dbReference type="AlphaFoldDB" id="A0A4R3KN03"/>
<sequence length="348" mass="39218">MMDCNNKCLVSIFIGERGKYMKKIICLLLAFVMLISVPVPTFAQNIEIDQMNIMDENNDLDSFEIIQIGNIYYMYLENNEDIVCITVNSEGNLVNAYSRKQNIEDKMLEYKPKSTLNLEESILHTNKLLNNEESKSIDTDINNILDLFNNNDFIETREINIETSYEGVLDSGSRKDENLNSEISLLNSGESSKAIRKAKNRYGNTVLNKYLTKGTYKGRTGYLYYTRTFGAYRTINKYVAAGLALSAISVMLGIPPVGVKQVVALVAGAGGTLVSLKAETVRKYKTTCYNCKEVKVGSIYPYRSLKDYVGEVLISSTGVSDFYYKKTKTSDNLYNNNSAIIKRGCELY</sequence>
<reference evidence="1 2" key="1">
    <citation type="submission" date="2019-03" db="EMBL/GenBank/DDBJ databases">
        <title>Genomic Encyclopedia of Type Strains, Phase IV (KMG-IV): sequencing the most valuable type-strain genomes for metagenomic binning, comparative biology and taxonomic classification.</title>
        <authorList>
            <person name="Goeker M."/>
        </authorList>
    </citation>
    <scope>NUCLEOTIDE SEQUENCE [LARGE SCALE GENOMIC DNA]</scope>
    <source>
        <strain evidence="1 2">DSM 26752</strain>
    </source>
</reference>
<keyword evidence="2" id="KW-1185">Reference proteome</keyword>
<evidence type="ECO:0000313" key="1">
    <source>
        <dbReference type="EMBL" id="TCS85799.1"/>
    </source>
</evidence>
<evidence type="ECO:0000313" key="2">
    <source>
        <dbReference type="Proteomes" id="UP000294567"/>
    </source>
</evidence>
<organism evidence="1 2">
    <name type="scientific">Keratinibaculum paraultunense</name>
    <dbReference type="NCBI Taxonomy" id="1278232"/>
    <lineage>
        <taxon>Bacteria</taxon>
        <taxon>Bacillati</taxon>
        <taxon>Bacillota</taxon>
        <taxon>Tissierellia</taxon>
        <taxon>Tissierellales</taxon>
        <taxon>Tepidimicrobiaceae</taxon>
        <taxon>Keratinibaculum</taxon>
    </lineage>
</organism>